<keyword evidence="12" id="KW-1185">Reference proteome</keyword>
<organism evidence="11 12">
    <name type="scientific">Candidatus Neoehrlichia procyonis str. RAC413</name>
    <dbReference type="NCBI Taxonomy" id="1359163"/>
    <lineage>
        <taxon>Bacteria</taxon>
        <taxon>Pseudomonadati</taxon>
        <taxon>Pseudomonadota</taxon>
        <taxon>Alphaproteobacteria</taxon>
        <taxon>Rickettsiales</taxon>
        <taxon>Anaplasmataceae</taxon>
        <taxon>Candidatus Neoehrlichia</taxon>
    </lineage>
</organism>
<evidence type="ECO:0000313" key="12">
    <source>
        <dbReference type="Proteomes" id="UP000033562"/>
    </source>
</evidence>
<dbReference type="CDD" id="cd00071">
    <property type="entry name" value="GMPK"/>
    <property type="match status" value="1"/>
</dbReference>
<keyword evidence="5 11" id="KW-0808">Transferase</keyword>
<dbReference type="AlphaFoldDB" id="A0A0F3NN84"/>
<evidence type="ECO:0000256" key="8">
    <source>
        <dbReference type="ARBA" id="ARBA00022840"/>
    </source>
</evidence>
<accession>A0A0F3NN84</accession>
<dbReference type="InterPro" id="IPR017665">
    <property type="entry name" value="Guanylate_kinase"/>
</dbReference>
<dbReference type="SMART" id="SM00072">
    <property type="entry name" value="GuKc"/>
    <property type="match status" value="1"/>
</dbReference>
<dbReference type="EC" id="2.7.4.8" evidence="2"/>
<dbReference type="PATRIC" id="fig|1359163.3.peg.508"/>
<dbReference type="NCBIfam" id="TIGR03263">
    <property type="entry name" value="guanyl_kin"/>
    <property type="match status" value="1"/>
</dbReference>
<evidence type="ECO:0000313" key="11">
    <source>
        <dbReference type="EMBL" id="KJV69142.1"/>
    </source>
</evidence>
<dbReference type="PROSITE" id="PS00856">
    <property type="entry name" value="GUANYLATE_KINASE_1"/>
    <property type="match status" value="1"/>
</dbReference>
<dbReference type="InterPro" id="IPR027417">
    <property type="entry name" value="P-loop_NTPase"/>
</dbReference>
<keyword evidence="6" id="KW-0547">Nucleotide-binding</keyword>
<name>A0A0F3NN84_9RICK</name>
<dbReference type="GO" id="GO:0005829">
    <property type="term" value="C:cytosol"/>
    <property type="evidence" value="ECO:0007669"/>
    <property type="project" value="TreeGrafter"/>
</dbReference>
<dbReference type="FunFam" id="3.30.63.10:FF:000002">
    <property type="entry name" value="Guanylate kinase 1"/>
    <property type="match status" value="1"/>
</dbReference>
<dbReference type="Gene3D" id="3.30.63.10">
    <property type="entry name" value="Guanylate Kinase phosphate binding domain"/>
    <property type="match status" value="1"/>
</dbReference>
<dbReference type="Pfam" id="PF00625">
    <property type="entry name" value="Guanylate_kin"/>
    <property type="match status" value="1"/>
</dbReference>
<evidence type="ECO:0000256" key="4">
    <source>
        <dbReference type="ARBA" id="ARBA00022490"/>
    </source>
</evidence>
<dbReference type="PROSITE" id="PS50052">
    <property type="entry name" value="GUANYLATE_KINASE_2"/>
    <property type="match status" value="1"/>
</dbReference>
<dbReference type="Proteomes" id="UP000033562">
    <property type="component" value="Unassembled WGS sequence"/>
</dbReference>
<comment type="similarity">
    <text evidence="1">Belongs to the guanylate kinase family.</text>
</comment>
<dbReference type="STRING" id="1359163.NLO413_0519"/>
<keyword evidence="7 11" id="KW-0418">Kinase</keyword>
<dbReference type="PANTHER" id="PTHR23117:SF13">
    <property type="entry name" value="GUANYLATE KINASE"/>
    <property type="match status" value="1"/>
</dbReference>
<dbReference type="GO" id="GO:0005524">
    <property type="term" value="F:ATP binding"/>
    <property type="evidence" value="ECO:0007669"/>
    <property type="project" value="UniProtKB-KW"/>
</dbReference>
<dbReference type="GO" id="GO:0004385">
    <property type="term" value="F:GMP kinase activity"/>
    <property type="evidence" value="ECO:0007669"/>
    <property type="project" value="UniProtKB-EC"/>
</dbReference>
<feature type="domain" description="Guanylate kinase-like" evidence="10">
    <location>
        <begin position="1"/>
        <end position="175"/>
    </location>
</feature>
<gene>
    <name evidence="11" type="primary">gmk</name>
    <name evidence="11" type="ORF">NLO413_0519</name>
</gene>
<evidence type="ECO:0000256" key="5">
    <source>
        <dbReference type="ARBA" id="ARBA00022679"/>
    </source>
</evidence>
<dbReference type="Gene3D" id="3.40.50.300">
    <property type="entry name" value="P-loop containing nucleotide triphosphate hydrolases"/>
    <property type="match status" value="1"/>
</dbReference>
<evidence type="ECO:0000256" key="1">
    <source>
        <dbReference type="ARBA" id="ARBA00005790"/>
    </source>
</evidence>
<evidence type="ECO:0000256" key="6">
    <source>
        <dbReference type="ARBA" id="ARBA00022741"/>
    </source>
</evidence>
<comment type="caution">
    <text evidence="11">The sequence shown here is derived from an EMBL/GenBank/DDBJ whole genome shotgun (WGS) entry which is preliminary data.</text>
</comment>
<evidence type="ECO:0000256" key="9">
    <source>
        <dbReference type="ARBA" id="ARBA00030128"/>
    </source>
</evidence>
<dbReference type="InterPro" id="IPR020590">
    <property type="entry name" value="Guanylate_kinase_CS"/>
</dbReference>
<evidence type="ECO:0000256" key="2">
    <source>
        <dbReference type="ARBA" id="ARBA00012961"/>
    </source>
</evidence>
<dbReference type="InterPro" id="IPR008145">
    <property type="entry name" value="GK/Ca_channel_bsu"/>
</dbReference>
<protein>
    <recommendedName>
        <fullName evidence="3">Guanylate kinase</fullName>
        <ecNumber evidence="2">2.7.4.8</ecNumber>
    </recommendedName>
    <alternativeName>
        <fullName evidence="9">GMP kinase</fullName>
    </alternativeName>
</protein>
<dbReference type="InterPro" id="IPR008144">
    <property type="entry name" value="Guanylate_kin-like_dom"/>
</dbReference>
<keyword evidence="4" id="KW-0963">Cytoplasm</keyword>
<evidence type="ECO:0000259" key="10">
    <source>
        <dbReference type="PROSITE" id="PS50052"/>
    </source>
</evidence>
<dbReference type="EMBL" id="LANX01000001">
    <property type="protein sequence ID" value="KJV69142.1"/>
    <property type="molecule type" value="Genomic_DNA"/>
</dbReference>
<evidence type="ECO:0000256" key="3">
    <source>
        <dbReference type="ARBA" id="ARBA00016296"/>
    </source>
</evidence>
<dbReference type="SUPFAM" id="SSF52540">
    <property type="entry name" value="P-loop containing nucleoside triphosphate hydrolases"/>
    <property type="match status" value="1"/>
</dbReference>
<reference evidence="11 12" key="1">
    <citation type="submission" date="2015-02" db="EMBL/GenBank/DDBJ databases">
        <title>Genome Sequencing of Rickettsiales.</title>
        <authorList>
            <person name="Daugherty S.C."/>
            <person name="Su Q."/>
            <person name="Abolude K."/>
            <person name="Beier-Sexton M."/>
            <person name="Carlyon J.A."/>
            <person name="Carter R."/>
            <person name="Day N.P."/>
            <person name="Dumler S.J."/>
            <person name="Dyachenko V."/>
            <person name="Godinez A."/>
            <person name="Kurtti T.J."/>
            <person name="Lichay M."/>
            <person name="Mullins K.E."/>
            <person name="Ott S."/>
            <person name="Pappas-Brown V."/>
            <person name="Paris D.H."/>
            <person name="Patel P."/>
            <person name="Richards A.L."/>
            <person name="Sadzewicz L."/>
            <person name="Sears K."/>
            <person name="Seidman D."/>
            <person name="Sengamalay N."/>
            <person name="Stenos J."/>
            <person name="Tallon L.J."/>
            <person name="Vincent G."/>
            <person name="Fraser C.M."/>
            <person name="Munderloh U."/>
            <person name="Dunning-Hotopp J.C."/>
        </authorList>
    </citation>
    <scope>NUCLEOTIDE SEQUENCE [LARGE SCALE GENOMIC DNA]</scope>
    <source>
        <strain evidence="11 12">RAC413</strain>
    </source>
</reference>
<evidence type="ECO:0000256" key="7">
    <source>
        <dbReference type="ARBA" id="ARBA00022777"/>
    </source>
</evidence>
<sequence length="201" mass="23138">MSSPSGGGKTTISNLLVSDKSNNMVRSVSVTTRFPRSGEVHGKDYFFVSESEFLKLCNSGMMLEYAKVFGNYYGIPSDFVKTCVNNGINVLFTIDWQGAFKLIELMRQYVVSIFILPPSMEELQRRLYNRSGYDTEIEDRLNEASFEISHCYSYDYVIVNYDVKDSVNQIRCILNAEKLKTKRQIKLEEFITQSLSINKQY</sequence>
<dbReference type="PANTHER" id="PTHR23117">
    <property type="entry name" value="GUANYLATE KINASE-RELATED"/>
    <property type="match status" value="1"/>
</dbReference>
<proteinExistence type="inferred from homology"/>
<keyword evidence="8" id="KW-0067">ATP-binding</keyword>